<dbReference type="PANTHER" id="PTHR21255">
    <property type="entry name" value="T-COMPLEX-ASSOCIATED-TESTIS-EXPRESSED 1/ DYNEIN LIGHT CHAIN"/>
    <property type="match status" value="1"/>
</dbReference>
<dbReference type="PANTHER" id="PTHR21255:SF65">
    <property type="entry name" value="TCTEX1 DOMAIN-CONTAINING PROTEIN 2"/>
    <property type="match status" value="1"/>
</dbReference>
<comment type="similarity">
    <text evidence="1">Belongs to the dynein light chain Tctex-type family.</text>
</comment>
<feature type="region of interest" description="Disordered" evidence="2">
    <location>
        <begin position="1"/>
        <end position="22"/>
    </location>
</feature>
<evidence type="ECO:0000256" key="2">
    <source>
        <dbReference type="SAM" id="MobiDB-lite"/>
    </source>
</evidence>
<organism evidence="3 4">
    <name type="scientific">Pocillopora damicornis</name>
    <name type="common">Cauliflower coral</name>
    <name type="synonym">Millepora damicornis</name>
    <dbReference type="NCBI Taxonomy" id="46731"/>
    <lineage>
        <taxon>Eukaryota</taxon>
        <taxon>Metazoa</taxon>
        <taxon>Cnidaria</taxon>
        <taxon>Anthozoa</taxon>
        <taxon>Hexacorallia</taxon>
        <taxon>Scleractinia</taxon>
        <taxon>Astrocoeniina</taxon>
        <taxon>Pocilloporidae</taxon>
        <taxon>Pocillopora</taxon>
    </lineage>
</organism>
<evidence type="ECO:0000313" key="4">
    <source>
        <dbReference type="Proteomes" id="UP000275408"/>
    </source>
</evidence>
<dbReference type="CDD" id="cd21451">
    <property type="entry name" value="DLC-like_TCTEX1D"/>
    <property type="match status" value="1"/>
</dbReference>
<sequence length="245" mass="27722">MEQSSLNPATLTPVSSPKEETTGLTIRQVANVKIWAHRRRKSLFVPQRCETDYGNALLTHADFPKARAKSLSALNRDRKLQFDKQMAHKMMEQVLNMELSFKSYDLKECEIASKKIAKTLNEKLSSTFDLSGCKMICLCYITKRAKPSLAIDSGCAWDEMKSTVEKDAFVDYVYKNQTIVAVASVFVISCRRFPTRKVVLDNLYTQGTSVPKARSAVMSEPARRSHESSDRMFGVPPPRKDEWVG</sequence>
<dbReference type="InterPro" id="IPR005334">
    <property type="entry name" value="Tctex-1-like"/>
</dbReference>
<dbReference type="EMBL" id="RCHS01003956">
    <property type="protein sequence ID" value="RMX38651.1"/>
    <property type="molecule type" value="Genomic_DNA"/>
</dbReference>
<dbReference type="AlphaFoldDB" id="A0A3M6TBE1"/>
<dbReference type="GO" id="GO:0045505">
    <property type="term" value="F:dynein intermediate chain binding"/>
    <property type="evidence" value="ECO:0007669"/>
    <property type="project" value="TreeGrafter"/>
</dbReference>
<feature type="compositionally biased region" description="Polar residues" evidence="2">
    <location>
        <begin position="1"/>
        <end position="15"/>
    </location>
</feature>
<dbReference type="GO" id="GO:0005868">
    <property type="term" value="C:cytoplasmic dynein complex"/>
    <property type="evidence" value="ECO:0007669"/>
    <property type="project" value="TreeGrafter"/>
</dbReference>
<evidence type="ECO:0000256" key="1">
    <source>
        <dbReference type="ARBA" id="ARBA00005361"/>
    </source>
</evidence>
<dbReference type="STRING" id="46731.A0A3M6TBE1"/>
<dbReference type="InterPro" id="IPR038586">
    <property type="entry name" value="Tctex-1-like_sf"/>
</dbReference>
<dbReference type="GO" id="GO:0007018">
    <property type="term" value="P:microtubule-based movement"/>
    <property type="evidence" value="ECO:0007669"/>
    <property type="project" value="TreeGrafter"/>
</dbReference>
<feature type="compositionally biased region" description="Basic and acidic residues" evidence="2">
    <location>
        <begin position="221"/>
        <end position="230"/>
    </location>
</feature>
<protein>
    <submittedName>
        <fullName evidence="3">Uncharacterized protein</fullName>
    </submittedName>
</protein>
<dbReference type="OrthoDB" id="5954502at2759"/>
<dbReference type="OMA" id="CHEIART"/>
<dbReference type="Proteomes" id="UP000275408">
    <property type="component" value="Unassembled WGS sequence"/>
</dbReference>
<comment type="caution">
    <text evidence="3">The sequence shown here is derived from an EMBL/GenBank/DDBJ whole genome shotgun (WGS) entry which is preliminary data.</text>
</comment>
<accession>A0A3M6TBE1</accession>
<keyword evidence="4" id="KW-1185">Reference proteome</keyword>
<gene>
    <name evidence="3" type="ORF">pdam_00005924</name>
</gene>
<dbReference type="Gene3D" id="3.30.1140.40">
    <property type="entry name" value="Tctex-1"/>
    <property type="match status" value="1"/>
</dbReference>
<dbReference type="GO" id="GO:0005737">
    <property type="term" value="C:cytoplasm"/>
    <property type="evidence" value="ECO:0007669"/>
    <property type="project" value="TreeGrafter"/>
</dbReference>
<reference evidence="3 4" key="1">
    <citation type="journal article" date="2018" name="Sci. Rep.">
        <title>Comparative analysis of the Pocillopora damicornis genome highlights role of immune system in coral evolution.</title>
        <authorList>
            <person name="Cunning R."/>
            <person name="Bay R.A."/>
            <person name="Gillette P."/>
            <person name="Baker A.C."/>
            <person name="Traylor-Knowles N."/>
        </authorList>
    </citation>
    <scope>NUCLEOTIDE SEQUENCE [LARGE SCALE GENOMIC DNA]</scope>
    <source>
        <strain evidence="3">RSMAS</strain>
        <tissue evidence="3">Whole animal</tissue>
    </source>
</reference>
<dbReference type="Pfam" id="PF03645">
    <property type="entry name" value="Tctex-1"/>
    <property type="match status" value="1"/>
</dbReference>
<proteinExistence type="inferred from homology"/>
<name>A0A3M6TBE1_POCDA</name>
<feature type="region of interest" description="Disordered" evidence="2">
    <location>
        <begin position="215"/>
        <end position="245"/>
    </location>
</feature>
<evidence type="ECO:0000313" key="3">
    <source>
        <dbReference type="EMBL" id="RMX38651.1"/>
    </source>
</evidence>